<organism evidence="3 4">
    <name type="scientific">Enterocloster lavalensis</name>
    <dbReference type="NCBI Taxonomy" id="460384"/>
    <lineage>
        <taxon>Bacteria</taxon>
        <taxon>Bacillati</taxon>
        <taxon>Bacillota</taxon>
        <taxon>Clostridia</taxon>
        <taxon>Lachnospirales</taxon>
        <taxon>Lachnospiraceae</taxon>
        <taxon>Enterocloster</taxon>
    </lineage>
</organism>
<dbReference type="SUPFAM" id="SSF54001">
    <property type="entry name" value="Cysteine proteinases"/>
    <property type="match status" value="1"/>
</dbReference>
<evidence type="ECO:0000256" key="1">
    <source>
        <dbReference type="SAM" id="SignalP"/>
    </source>
</evidence>
<dbReference type="Gene3D" id="3.10.620.30">
    <property type="match status" value="1"/>
</dbReference>
<dbReference type="InterPro" id="IPR002931">
    <property type="entry name" value="Transglutaminase-like"/>
</dbReference>
<evidence type="ECO:0000313" key="3">
    <source>
        <dbReference type="EMBL" id="SET98037.1"/>
    </source>
</evidence>
<evidence type="ECO:0000259" key="2">
    <source>
        <dbReference type="SMART" id="SM00460"/>
    </source>
</evidence>
<proteinExistence type="predicted"/>
<feature type="signal peptide" evidence="1">
    <location>
        <begin position="1"/>
        <end position="26"/>
    </location>
</feature>
<protein>
    <submittedName>
        <fullName evidence="3">Transglutaminase-like superfamily protein</fullName>
    </submittedName>
</protein>
<dbReference type="STRING" id="460384.SAMN05216313_12251"/>
<evidence type="ECO:0000313" key="4">
    <source>
        <dbReference type="Proteomes" id="UP000198508"/>
    </source>
</evidence>
<dbReference type="AlphaFoldDB" id="A0A1I0INW2"/>
<dbReference type="EMBL" id="FOIM01000022">
    <property type="protein sequence ID" value="SET98037.1"/>
    <property type="molecule type" value="Genomic_DNA"/>
</dbReference>
<feature type="domain" description="Transglutaminase-like" evidence="2">
    <location>
        <begin position="190"/>
        <end position="241"/>
    </location>
</feature>
<dbReference type="InterPro" id="IPR038765">
    <property type="entry name" value="Papain-like_cys_pep_sf"/>
</dbReference>
<dbReference type="Proteomes" id="UP000198508">
    <property type="component" value="Unassembled WGS sequence"/>
</dbReference>
<keyword evidence="4" id="KW-1185">Reference proteome</keyword>
<dbReference type="Pfam" id="PF01841">
    <property type="entry name" value="Transglut_core"/>
    <property type="match status" value="1"/>
</dbReference>
<sequence length="267" mass="30469">MVVRRMKKAGICLTAALYMLFYSSFAVNGMADRPPAGTEEESRKETFIGLSANDMTVRSLEYERQGALVIEALGRGNSREEQTGTEARFSSDEGAHSFGRYFNRYIYLGKEPVTLYSVREGEEDYAIFFSCDNPGLALGQHRQVQDKLAGLAGAARDLGDREKAEFFYQWIYNHVSYDESLQNRTVYHAVMEGKSVCWGYVSAYLSLCRMAGLTCEPVYRGNHAWNRIWLDGQWIYCDITWDKCLGGSTWKFMTQEEMDLDFLHNGL</sequence>
<dbReference type="SMART" id="SM00460">
    <property type="entry name" value="TGc"/>
    <property type="match status" value="1"/>
</dbReference>
<reference evidence="4" key="1">
    <citation type="submission" date="2016-10" db="EMBL/GenBank/DDBJ databases">
        <authorList>
            <person name="Varghese N."/>
            <person name="Submissions S."/>
        </authorList>
    </citation>
    <scope>NUCLEOTIDE SEQUENCE [LARGE SCALE GENOMIC DNA]</scope>
    <source>
        <strain evidence="4">NLAE-zl-G277</strain>
    </source>
</reference>
<feature type="chain" id="PRO_5039258333" evidence="1">
    <location>
        <begin position="27"/>
        <end position="267"/>
    </location>
</feature>
<accession>A0A1I0INW2</accession>
<gene>
    <name evidence="3" type="ORF">SAMN05216313_12251</name>
</gene>
<keyword evidence="1" id="KW-0732">Signal</keyword>
<name>A0A1I0INW2_9FIRM</name>